<accession>A0ABT5L8F4</accession>
<organism evidence="1 2">
    <name type="scientific">Columbia Basin potato purple top phytoplasma</name>
    <dbReference type="NCBI Taxonomy" id="307134"/>
    <lineage>
        <taxon>Bacteria</taxon>
        <taxon>Bacillati</taxon>
        <taxon>Mycoplasmatota</taxon>
        <taxon>Mollicutes</taxon>
        <taxon>Acholeplasmatales</taxon>
        <taxon>Acholeplasmataceae</taxon>
        <taxon>Candidatus Phytoplasma</taxon>
        <taxon>16SrVI (Clover proliferation group)</taxon>
    </lineage>
</organism>
<sequence>MTFILKQINSKKDLKFNIKNIFLEKTNNIENNLMSLLGNENKKLSVYEPILKSLANCKNKTLSDIARFIQQPMNSVHNLLKILIVNCFIFSYNFLF</sequence>
<name>A0ABT5L8F4_9MOLU</name>
<protein>
    <submittedName>
        <fullName evidence="1">AAA family ATPase</fullName>
    </submittedName>
</protein>
<reference evidence="1 2" key="1">
    <citation type="journal article" date="2023" name="Plant">
        <title>Draft Genome Sequence Resource of CBPPT1, a 'Candidatus Phytoplasma trifolii'-Related Strain Associated with Potato Purple Top Disease in the Columbia Basin, U.S.A.</title>
        <authorList>
            <person name="Wei W."/>
            <person name="Shao J."/>
            <person name="Bottner-Parker K.D."/>
            <person name="Zhao Y."/>
        </authorList>
    </citation>
    <scope>NUCLEOTIDE SEQUENCE [LARGE SCALE GENOMIC DNA]</scope>
    <source>
        <strain evidence="1 2">CBPPT1</strain>
    </source>
</reference>
<evidence type="ECO:0000313" key="2">
    <source>
        <dbReference type="Proteomes" id="UP001221763"/>
    </source>
</evidence>
<dbReference type="RefSeq" id="WP_273585167.1">
    <property type="nucleotide sequence ID" value="NZ_JANHJP010000002.1"/>
</dbReference>
<gene>
    <name evidence="1" type="ORF">M8044_000165</name>
</gene>
<dbReference type="EMBL" id="JANHJP010000002">
    <property type="protein sequence ID" value="MDC9031946.1"/>
    <property type="molecule type" value="Genomic_DNA"/>
</dbReference>
<comment type="caution">
    <text evidence="1">The sequence shown here is derived from an EMBL/GenBank/DDBJ whole genome shotgun (WGS) entry which is preliminary data.</text>
</comment>
<keyword evidence="2" id="KW-1185">Reference proteome</keyword>
<proteinExistence type="predicted"/>
<dbReference type="Proteomes" id="UP001221763">
    <property type="component" value="Unassembled WGS sequence"/>
</dbReference>
<evidence type="ECO:0000313" key="1">
    <source>
        <dbReference type="EMBL" id="MDC9031946.1"/>
    </source>
</evidence>